<evidence type="ECO:0000256" key="1">
    <source>
        <dbReference type="ARBA" id="ARBA00004236"/>
    </source>
</evidence>
<keyword evidence="8" id="KW-0393">Immunoglobulin domain</keyword>
<reference evidence="10" key="1">
    <citation type="submission" date="2020-11" db="EMBL/GenBank/DDBJ databases">
        <authorList>
            <person name="Tran Van P."/>
        </authorList>
    </citation>
    <scope>NUCLEOTIDE SEQUENCE</scope>
</reference>
<dbReference type="InterPro" id="IPR051170">
    <property type="entry name" value="Neural/epithelial_adhesion"/>
</dbReference>
<protein>
    <recommendedName>
        <fullName evidence="9">Ig-like domain-containing protein</fullName>
    </recommendedName>
</protein>
<evidence type="ECO:0000256" key="3">
    <source>
        <dbReference type="ARBA" id="ARBA00022729"/>
    </source>
</evidence>
<evidence type="ECO:0000256" key="5">
    <source>
        <dbReference type="ARBA" id="ARBA00023136"/>
    </source>
</evidence>
<keyword evidence="4" id="KW-0677">Repeat</keyword>
<evidence type="ECO:0000256" key="2">
    <source>
        <dbReference type="ARBA" id="ARBA00022475"/>
    </source>
</evidence>
<evidence type="ECO:0000256" key="7">
    <source>
        <dbReference type="ARBA" id="ARBA00023180"/>
    </source>
</evidence>
<proteinExistence type="predicted"/>
<comment type="subcellular location">
    <subcellularLocation>
        <location evidence="1">Cell membrane</location>
    </subcellularLocation>
</comment>
<organism evidence="10">
    <name type="scientific">Timema cristinae</name>
    <name type="common">Walking stick</name>
    <dbReference type="NCBI Taxonomy" id="61476"/>
    <lineage>
        <taxon>Eukaryota</taxon>
        <taxon>Metazoa</taxon>
        <taxon>Ecdysozoa</taxon>
        <taxon>Arthropoda</taxon>
        <taxon>Hexapoda</taxon>
        <taxon>Insecta</taxon>
        <taxon>Pterygota</taxon>
        <taxon>Neoptera</taxon>
        <taxon>Polyneoptera</taxon>
        <taxon>Phasmatodea</taxon>
        <taxon>Timematodea</taxon>
        <taxon>Timematoidea</taxon>
        <taxon>Timematidae</taxon>
        <taxon>Timema</taxon>
    </lineage>
</organism>
<evidence type="ECO:0000313" key="10">
    <source>
        <dbReference type="EMBL" id="CAD7394958.1"/>
    </source>
</evidence>
<sequence>MNLTGVPLAMSLFSAGRSPSSYVIVLCWQVAWMHFEQSAILTVHNHVITRNPRISVTHDKHRTWFLHITNVQEEDKGRYMCQINTVTAKTQFGYLHVVDGSVDVAVVEYNTVLNSKAPLSLPPTLDIKTPNYRSHKGHFPERSLAGYDELCDSVRSKFSLSASRQLDHTASDHAATEAVPPNIDDSLSSSDVIVREGANVTLTCHATGSPGPSVKWKRDDGTKIAVNKTLSVLEWEGEVLELSRISRLDMGAYLCIASNGVPPTVSKRIKVSVD</sequence>
<accession>A0A7R9CFN9</accession>
<dbReference type="AlphaFoldDB" id="A0A7R9CFN9"/>
<evidence type="ECO:0000256" key="4">
    <source>
        <dbReference type="ARBA" id="ARBA00022737"/>
    </source>
</evidence>
<dbReference type="InterPro" id="IPR036179">
    <property type="entry name" value="Ig-like_dom_sf"/>
</dbReference>
<evidence type="ECO:0000256" key="8">
    <source>
        <dbReference type="ARBA" id="ARBA00023319"/>
    </source>
</evidence>
<gene>
    <name evidence="10" type="ORF">TCEB3V08_LOCUS2854</name>
</gene>
<dbReference type="EMBL" id="OC317103">
    <property type="protein sequence ID" value="CAD7394958.1"/>
    <property type="molecule type" value="Genomic_DNA"/>
</dbReference>
<dbReference type="Gene3D" id="2.60.40.10">
    <property type="entry name" value="Immunoglobulins"/>
    <property type="match status" value="2"/>
</dbReference>
<feature type="domain" description="Ig-like" evidence="9">
    <location>
        <begin position="181"/>
        <end position="272"/>
    </location>
</feature>
<dbReference type="GO" id="GO:0005886">
    <property type="term" value="C:plasma membrane"/>
    <property type="evidence" value="ECO:0007669"/>
    <property type="project" value="UniProtKB-SubCell"/>
</dbReference>
<dbReference type="InterPro" id="IPR013783">
    <property type="entry name" value="Ig-like_fold"/>
</dbReference>
<dbReference type="SMART" id="SM00408">
    <property type="entry name" value="IGc2"/>
    <property type="match status" value="2"/>
</dbReference>
<dbReference type="InterPro" id="IPR007110">
    <property type="entry name" value="Ig-like_dom"/>
</dbReference>
<dbReference type="SUPFAM" id="SSF48726">
    <property type="entry name" value="Immunoglobulin"/>
    <property type="match status" value="2"/>
</dbReference>
<dbReference type="SMART" id="SM00409">
    <property type="entry name" value="IG"/>
    <property type="match status" value="2"/>
</dbReference>
<keyword evidence="6" id="KW-1015">Disulfide bond</keyword>
<dbReference type="InterPro" id="IPR003598">
    <property type="entry name" value="Ig_sub2"/>
</dbReference>
<dbReference type="PROSITE" id="PS50835">
    <property type="entry name" value="IG_LIKE"/>
    <property type="match status" value="1"/>
</dbReference>
<evidence type="ECO:0000259" key="9">
    <source>
        <dbReference type="PROSITE" id="PS50835"/>
    </source>
</evidence>
<dbReference type="PANTHER" id="PTHR12231:SF157">
    <property type="entry name" value="DPR-INTERACTING PROTEIN EPSILON-RELATED"/>
    <property type="match status" value="1"/>
</dbReference>
<name>A0A7R9CFN9_TIMCR</name>
<evidence type="ECO:0000256" key="6">
    <source>
        <dbReference type="ARBA" id="ARBA00023157"/>
    </source>
</evidence>
<dbReference type="PANTHER" id="PTHR12231">
    <property type="entry name" value="CTX-RELATED TYPE I TRANSMEMBRANE PROTEIN"/>
    <property type="match status" value="1"/>
</dbReference>
<dbReference type="InterPro" id="IPR003599">
    <property type="entry name" value="Ig_sub"/>
</dbReference>
<keyword evidence="5" id="KW-0472">Membrane</keyword>
<keyword evidence="3" id="KW-0732">Signal</keyword>
<dbReference type="FunFam" id="2.60.40.10:FF:000328">
    <property type="entry name" value="CLUMA_CG000981, isoform A"/>
    <property type="match status" value="1"/>
</dbReference>
<keyword evidence="7" id="KW-0325">Glycoprotein</keyword>
<keyword evidence="2" id="KW-1003">Cell membrane</keyword>
<dbReference type="GO" id="GO:0043005">
    <property type="term" value="C:neuron projection"/>
    <property type="evidence" value="ECO:0007669"/>
    <property type="project" value="TreeGrafter"/>
</dbReference>
<dbReference type="Pfam" id="PF13927">
    <property type="entry name" value="Ig_3"/>
    <property type="match status" value="1"/>
</dbReference>